<dbReference type="InterPro" id="IPR000595">
    <property type="entry name" value="cNMP-bd_dom"/>
</dbReference>
<dbReference type="Proteomes" id="UP000546200">
    <property type="component" value="Unassembled WGS sequence"/>
</dbReference>
<dbReference type="InterPro" id="IPR036390">
    <property type="entry name" value="WH_DNA-bd_sf"/>
</dbReference>
<comment type="caution">
    <text evidence="5">The sequence shown here is derived from an EMBL/GenBank/DDBJ whole genome shotgun (WGS) entry which is preliminary data.</text>
</comment>
<dbReference type="PANTHER" id="PTHR24567">
    <property type="entry name" value="CRP FAMILY TRANSCRIPTIONAL REGULATORY PROTEIN"/>
    <property type="match status" value="1"/>
</dbReference>
<dbReference type="GO" id="GO:0005829">
    <property type="term" value="C:cytosol"/>
    <property type="evidence" value="ECO:0007669"/>
    <property type="project" value="TreeGrafter"/>
</dbReference>
<dbReference type="SMART" id="SM00419">
    <property type="entry name" value="HTH_CRP"/>
    <property type="match status" value="1"/>
</dbReference>
<dbReference type="InterPro" id="IPR018490">
    <property type="entry name" value="cNMP-bd_dom_sf"/>
</dbReference>
<dbReference type="Pfam" id="PF13545">
    <property type="entry name" value="HTH_Crp_2"/>
    <property type="match status" value="1"/>
</dbReference>
<evidence type="ECO:0000256" key="2">
    <source>
        <dbReference type="ARBA" id="ARBA00023125"/>
    </source>
</evidence>
<dbReference type="Gene3D" id="2.60.120.10">
    <property type="entry name" value="Jelly Rolls"/>
    <property type="match status" value="1"/>
</dbReference>
<name>A0A7W9BC85_9SPHN</name>
<dbReference type="RefSeq" id="WP_184055602.1">
    <property type="nucleotide sequence ID" value="NZ_JACIJK010000003.1"/>
</dbReference>
<keyword evidence="2" id="KW-0238">DNA-binding</keyword>
<proteinExistence type="predicted"/>
<dbReference type="Gene3D" id="1.10.10.10">
    <property type="entry name" value="Winged helix-like DNA-binding domain superfamily/Winged helix DNA-binding domain"/>
    <property type="match status" value="1"/>
</dbReference>
<dbReference type="PANTHER" id="PTHR24567:SF75">
    <property type="entry name" value="FUMARATE AND NITRATE REDUCTION REGULATORY PROTEIN"/>
    <property type="match status" value="1"/>
</dbReference>
<dbReference type="InterPro" id="IPR014710">
    <property type="entry name" value="RmlC-like_jellyroll"/>
</dbReference>
<dbReference type="GO" id="GO:0003700">
    <property type="term" value="F:DNA-binding transcription factor activity"/>
    <property type="evidence" value="ECO:0007669"/>
    <property type="project" value="TreeGrafter"/>
</dbReference>
<dbReference type="InterPro" id="IPR036388">
    <property type="entry name" value="WH-like_DNA-bd_sf"/>
</dbReference>
<evidence type="ECO:0000256" key="1">
    <source>
        <dbReference type="ARBA" id="ARBA00023015"/>
    </source>
</evidence>
<dbReference type="SUPFAM" id="SSF46785">
    <property type="entry name" value="Winged helix' DNA-binding domain"/>
    <property type="match status" value="1"/>
</dbReference>
<keyword evidence="6" id="KW-1185">Reference proteome</keyword>
<evidence type="ECO:0000313" key="5">
    <source>
        <dbReference type="EMBL" id="MBB5714358.1"/>
    </source>
</evidence>
<dbReference type="AlphaFoldDB" id="A0A7W9BC85"/>
<protein>
    <submittedName>
        <fullName evidence="5">CRP-like cAMP-binding protein</fullName>
    </submittedName>
</protein>
<dbReference type="SUPFAM" id="SSF51206">
    <property type="entry name" value="cAMP-binding domain-like"/>
    <property type="match status" value="1"/>
</dbReference>
<feature type="domain" description="HTH crp-type" evidence="4">
    <location>
        <begin position="146"/>
        <end position="220"/>
    </location>
</feature>
<sequence>MGSVLTRYFERLADLDSSDRAALDSLALFPHRHLRAREDSFREGDPCSSVSVLISGWACLSKMTERGDRQIISFVLPGEPCDCEDYLLGVHGVTLQAITDIEQLSIPAERLELAFEDRPKLLLAFRRAGAIRLASVEDRMLTVGRRPASARLGLLFLDIMARAKRAGIGTDDGCEFPVTQLDLADACGLTSVHVNRTLKTMRKAGIIDLRYRHLSILKADELRALVAFSPSPVDLVIETNLN</sequence>
<organism evidence="5 6">
    <name type="scientific">Sphingomonas aerophila</name>
    <dbReference type="NCBI Taxonomy" id="1344948"/>
    <lineage>
        <taxon>Bacteria</taxon>
        <taxon>Pseudomonadati</taxon>
        <taxon>Pseudomonadota</taxon>
        <taxon>Alphaproteobacteria</taxon>
        <taxon>Sphingomonadales</taxon>
        <taxon>Sphingomonadaceae</taxon>
        <taxon>Sphingomonas</taxon>
    </lineage>
</organism>
<dbReference type="EMBL" id="JACIJK010000003">
    <property type="protein sequence ID" value="MBB5714358.1"/>
    <property type="molecule type" value="Genomic_DNA"/>
</dbReference>
<dbReference type="InterPro" id="IPR050397">
    <property type="entry name" value="Env_Response_Regulators"/>
</dbReference>
<reference evidence="5 6" key="1">
    <citation type="submission" date="2020-08" db="EMBL/GenBank/DDBJ databases">
        <title>Genomic Encyclopedia of Type Strains, Phase IV (KMG-IV): sequencing the most valuable type-strain genomes for metagenomic binning, comparative biology and taxonomic classification.</title>
        <authorList>
            <person name="Goeker M."/>
        </authorList>
    </citation>
    <scope>NUCLEOTIDE SEQUENCE [LARGE SCALE GENOMIC DNA]</scope>
    <source>
        <strain evidence="5 6">DSM 100044</strain>
    </source>
</reference>
<dbReference type="CDD" id="cd00038">
    <property type="entry name" value="CAP_ED"/>
    <property type="match status" value="1"/>
</dbReference>
<evidence type="ECO:0000259" key="4">
    <source>
        <dbReference type="PROSITE" id="PS51063"/>
    </source>
</evidence>
<keyword evidence="3" id="KW-0804">Transcription</keyword>
<evidence type="ECO:0000313" key="6">
    <source>
        <dbReference type="Proteomes" id="UP000546200"/>
    </source>
</evidence>
<dbReference type="GO" id="GO:0003677">
    <property type="term" value="F:DNA binding"/>
    <property type="evidence" value="ECO:0007669"/>
    <property type="project" value="UniProtKB-KW"/>
</dbReference>
<keyword evidence="1" id="KW-0805">Transcription regulation</keyword>
<gene>
    <name evidence="5" type="ORF">FHS94_001189</name>
</gene>
<evidence type="ECO:0000256" key="3">
    <source>
        <dbReference type="ARBA" id="ARBA00023163"/>
    </source>
</evidence>
<dbReference type="InterPro" id="IPR012318">
    <property type="entry name" value="HTH_CRP"/>
</dbReference>
<dbReference type="PROSITE" id="PS51063">
    <property type="entry name" value="HTH_CRP_2"/>
    <property type="match status" value="1"/>
</dbReference>
<dbReference type="Pfam" id="PF00027">
    <property type="entry name" value="cNMP_binding"/>
    <property type="match status" value="1"/>
</dbReference>
<accession>A0A7W9BC85</accession>